<name>A0A0F9RAI2_9ZZZZ</name>
<evidence type="ECO:0000259" key="2">
    <source>
        <dbReference type="Pfam" id="PF10979"/>
    </source>
</evidence>
<dbReference type="InterPro" id="IPR024498">
    <property type="entry name" value="DUF2786"/>
</dbReference>
<feature type="domain" description="DUF7168" evidence="3">
    <location>
        <begin position="63"/>
        <end position="168"/>
    </location>
</feature>
<dbReference type="Pfam" id="PF23771">
    <property type="entry name" value="DUF7168"/>
    <property type="match status" value="1"/>
</dbReference>
<evidence type="ECO:0000313" key="4">
    <source>
        <dbReference type="EMBL" id="KKN46322.1"/>
    </source>
</evidence>
<organism evidence="4">
    <name type="scientific">marine sediment metagenome</name>
    <dbReference type="NCBI Taxonomy" id="412755"/>
    <lineage>
        <taxon>unclassified sequences</taxon>
        <taxon>metagenomes</taxon>
        <taxon>ecological metagenomes</taxon>
    </lineage>
</organism>
<feature type="compositionally biased region" description="Basic and acidic residues" evidence="1">
    <location>
        <begin position="208"/>
        <end position="217"/>
    </location>
</feature>
<dbReference type="EMBL" id="LAZR01001337">
    <property type="protein sequence ID" value="KKN46322.1"/>
    <property type="molecule type" value="Genomic_DNA"/>
</dbReference>
<evidence type="ECO:0000256" key="1">
    <source>
        <dbReference type="SAM" id="MobiDB-lite"/>
    </source>
</evidence>
<reference evidence="4" key="1">
    <citation type="journal article" date="2015" name="Nature">
        <title>Complex archaea that bridge the gap between prokaryotes and eukaryotes.</title>
        <authorList>
            <person name="Spang A."/>
            <person name="Saw J.H."/>
            <person name="Jorgensen S.L."/>
            <person name="Zaremba-Niedzwiedzka K."/>
            <person name="Martijn J."/>
            <person name="Lind A.E."/>
            <person name="van Eijk R."/>
            <person name="Schleper C."/>
            <person name="Guy L."/>
            <person name="Ettema T.J."/>
        </authorList>
    </citation>
    <scope>NUCLEOTIDE SEQUENCE</scope>
</reference>
<comment type="caution">
    <text evidence="4">The sequence shown here is derived from an EMBL/GenBank/DDBJ whole genome shotgun (WGS) entry which is preliminary data.</text>
</comment>
<gene>
    <name evidence="4" type="ORF">LCGC14_0674390</name>
</gene>
<sequence>MKSNFENILSKIRKLLKLAEGTDNKEESASAAAMAAQIMERHNIMEADLPTGDERVKPVMEEVGGLNKQMVGWKGRLGCILADAFGCAARWRSVERYGIRYIRISMAGRPDDVKVCGLAWDFCEKEIDRLSAKACKGCGRTFGNNYRLGCVDAIKQSIREEKAALHEELRDQVSSSALVVVENRIVEAKKAFNIKYSSRSGGHRHDRGAREQGRHDGQNIWTGTKKRVSA</sequence>
<accession>A0A0F9RAI2</accession>
<protein>
    <submittedName>
        <fullName evidence="4">Uncharacterized protein</fullName>
    </submittedName>
</protein>
<dbReference type="InterPro" id="IPR055592">
    <property type="entry name" value="DUF7168"/>
</dbReference>
<feature type="region of interest" description="Disordered" evidence="1">
    <location>
        <begin position="198"/>
        <end position="230"/>
    </location>
</feature>
<dbReference type="Pfam" id="PF10979">
    <property type="entry name" value="DUF2786"/>
    <property type="match status" value="1"/>
</dbReference>
<evidence type="ECO:0000259" key="3">
    <source>
        <dbReference type="Pfam" id="PF23771"/>
    </source>
</evidence>
<proteinExistence type="predicted"/>
<dbReference type="AlphaFoldDB" id="A0A0F9RAI2"/>
<feature type="domain" description="DUF2786" evidence="2">
    <location>
        <begin position="8"/>
        <end position="44"/>
    </location>
</feature>